<gene>
    <name evidence="2" type="ORF">HD556DRAFT_1309322</name>
</gene>
<sequence>MFGPISTHRLPSALIVCPPSSTSGLIAWSAFEADKFCLYDFVSSSAIWPSDYESDYGPTCLNTSPTSILYKYNQSLGYAKYGRETGAYNCKHSFLDTLEEIFDDDHGIISTASSLDSYDRRSSYLPHHPFGPSFSTPFLSIKPIYVSMAPSTRNAARCGATGTGTHDPTVSDTYVMRTRSGVDINPPAKQNNKCQRNAVPESSPAPDDPNRPKPRPLPRRSSGTTFEDYARVLARPRKQNVKPTVDSVSSGMELQSDHPPDTPDIDDDVPVTDTRMDDDMNSGSDNDADDDMTNEDREHSQANEDEDEDNDGSYMVGKADGCHHEDNVEGDSDNDAKDGDEEPEGGENNEDFETSQVGRADGHLLVKTGSYNLHFDDGSQSSSSDTSYREGPATSDQDSAHESDANKDLDLDHNSLSSPPAKRRKRSSAIETTLANTSQKTSHSTTVHKKHASISHGSNSTPASIVFGPTPDIDNSENEDEPSGHLKCGWLCQEGIDEAQELGQKTAEEARVIGAKYGKSVRAILIEAGLSIKHSQSESDWNAHQCWFMDKHPRKDKEYDANSRVSAIIDWKEHQHKHYHAMGKDDEEWDIIFNYNVTGSNTNQSRAKTISSMREDIARKLSAYSRLEGVEAISCIFDTTQDEAARQASSFVAGSDLIVKLINEHQLDARAILDWVVTAMKAKGYNISVPQFMGGVGAYKILLSKPNEAPHDHYRRIWPIMVLEHTLKFGYRPKAVQWQKLLDYAFQYKFMIKNWPEDILPIGPEFNPHNLSSQHLKLLVVPFIKRKAHSYYEAELRTEAESLLELEKKKSKGKHRNQGCTVEDVMSELDVDVPEIEFAAWPDGMSFPQCIKQLNDEVPEMFDIPLVTSALDVVLHKLVDSAKFKVSVPEDILAAHEAHPDGQTPSTHDMLPSDHESPVTPSPPTLLLQ</sequence>
<dbReference type="OrthoDB" id="2670005at2759"/>
<proteinExistence type="predicted"/>
<evidence type="ECO:0000313" key="2">
    <source>
        <dbReference type="EMBL" id="KAG1792508.1"/>
    </source>
</evidence>
<feature type="compositionally biased region" description="Acidic residues" evidence="1">
    <location>
        <begin position="328"/>
        <end position="353"/>
    </location>
</feature>
<comment type="caution">
    <text evidence="2">The sequence shown here is derived from an EMBL/GenBank/DDBJ whole genome shotgun (WGS) entry which is preliminary data.</text>
</comment>
<reference evidence="2" key="1">
    <citation type="journal article" date="2020" name="New Phytol.">
        <title>Comparative genomics reveals dynamic genome evolution in host specialist ectomycorrhizal fungi.</title>
        <authorList>
            <person name="Lofgren L.A."/>
            <person name="Nguyen N.H."/>
            <person name="Vilgalys R."/>
            <person name="Ruytinx J."/>
            <person name="Liao H.L."/>
            <person name="Branco S."/>
            <person name="Kuo A."/>
            <person name="LaButti K."/>
            <person name="Lipzen A."/>
            <person name="Andreopoulos W."/>
            <person name="Pangilinan J."/>
            <person name="Riley R."/>
            <person name="Hundley H."/>
            <person name="Na H."/>
            <person name="Barry K."/>
            <person name="Grigoriev I.V."/>
            <person name="Stajich J.E."/>
            <person name="Kennedy P.G."/>
        </authorList>
    </citation>
    <scope>NUCLEOTIDE SEQUENCE</scope>
    <source>
        <strain evidence="2">S12</strain>
    </source>
</reference>
<dbReference type="EMBL" id="JABBWE010000036">
    <property type="protein sequence ID" value="KAG1792508.1"/>
    <property type="molecule type" value="Genomic_DNA"/>
</dbReference>
<feature type="compositionally biased region" description="Pro residues" evidence="1">
    <location>
        <begin position="920"/>
        <end position="929"/>
    </location>
</feature>
<feature type="compositionally biased region" description="Basic and acidic residues" evidence="1">
    <location>
        <begin position="398"/>
        <end position="413"/>
    </location>
</feature>
<evidence type="ECO:0000313" key="3">
    <source>
        <dbReference type="Proteomes" id="UP000719766"/>
    </source>
</evidence>
<protein>
    <submittedName>
        <fullName evidence="2">Uncharacterized protein</fullName>
    </submittedName>
</protein>
<evidence type="ECO:0000256" key="1">
    <source>
        <dbReference type="SAM" id="MobiDB-lite"/>
    </source>
</evidence>
<dbReference type="GeneID" id="64594024"/>
<dbReference type="RefSeq" id="XP_041159121.1">
    <property type="nucleotide sequence ID" value="XM_041300260.1"/>
</dbReference>
<organism evidence="2 3">
    <name type="scientific">Suillus plorans</name>
    <dbReference type="NCBI Taxonomy" id="116603"/>
    <lineage>
        <taxon>Eukaryota</taxon>
        <taxon>Fungi</taxon>
        <taxon>Dikarya</taxon>
        <taxon>Basidiomycota</taxon>
        <taxon>Agaricomycotina</taxon>
        <taxon>Agaricomycetes</taxon>
        <taxon>Agaricomycetidae</taxon>
        <taxon>Boletales</taxon>
        <taxon>Suillineae</taxon>
        <taxon>Suillaceae</taxon>
        <taxon>Suillus</taxon>
    </lineage>
</organism>
<feature type="compositionally biased region" description="Polar residues" evidence="1">
    <location>
        <begin position="430"/>
        <end position="445"/>
    </location>
</feature>
<accession>A0A9P7DH52</accession>
<feature type="region of interest" description="Disordered" evidence="1">
    <location>
        <begin position="898"/>
        <end position="929"/>
    </location>
</feature>
<feature type="region of interest" description="Disordered" evidence="1">
    <location>
        <begin position="181"/>
        <end position="482"/>
    </location>
</feature>
<keyword evidence="3" id="KW-1185">Reference proteome</keyword>
<name>A0A9P7DH52_9AGAM</name>
<dbReference type="AlphaFoldDB" id="A0A9P7DH52"/>
<dbReference type="Proteomes" id="UP000719766">
    <property type="component" value="Unassembled WGS sequence"/>
</dbReference>